<dbReference type="AlphaFoldDB" id="A0A2S3ZVU9"/>
<organism evidence="2 3">
    <name type="scientific">Arthrobacter glacialis</name>
    <dbReference type="NCBI Taxonomy" id="1664"/>
    <lineage>
        <taxon>Bacteria</taxon>
        <taxon>Bacillati</taxon>
        <taxon>Actinomycetota</taxon>
        <taxon>Actinomycetes</taxon>
        <taxon>Micrococcales</taxon>
        <taxon>Micrococcaceae</taxon>
        <taxon>Arthrobacter</taxon>
    </lineage>
</organism>
<name>A0A2S3ZVU9_ARTGL</name>
<dbReference type="InterPro" id="IPR051677">
    <property type="entry name" value="AfsR-DnrI-RedD_regulator"/>
</dbReference>
<sequence>MSCESPHVWELNLMGFWLLKLDGHPVIVGHRQQRLIAALAILGGRSRCSMAGLLWPESSQAQSAGNLRASLFQITHKLPGLVHPSREILMLEPQVAIDFHKVQSLIAGIQETGNTVAADSAYALYHADLLPGWYDDWVVFEQERLQQLRLDGLEALAAHCLQVGATGRALEAALAATWIEPLRESAQLILLQCHIQNGNIASAWLAFHEFRALLDQELGVRPSASFSDLMESLGPRRALETHAQPVHAAQGRTPWRSGS</sequence>
<dbReference type="Proteomes" id="UP000237061">
    <property type="component" value="Unassembled WGS sequence"/>
</dbReference>
<dbReference type="PANTHER" id="PTHR35807">
    <property type="entry name" value="TRANSCRIPTIONAL REGULATOR REDD-RELATED"/>
    <property type="match status" value="1"/>
</dbReference>
<reference evidence="2 3" key="1">
    <citation type="submission" date="2018-01" db="EMBL/GenBank/DDBJ databases">
        <title>Arthrobacter sp. nov., from glaciers in China.</title>
        <authorList>
            <person name="Liu Q."/>
            <person name="Xin Y.-H."/>
        </authorList>
    </citation>
    <scope>NUCLEOTIDE SEQUENCE [LARGE SCALE GENOMIC DNA]</scope>
    <source>
        <strain evidence="2 3">HLT2-12-2</strain>
    </source>
</reference>
<dbReference type="SMART" id="SM01043">
    <property type="entry name" value="BTAD"/>
    <property type="match status" value="1"/>
</dbReference>
<protein>
    <submittedName>
        <fullName evidence="2">Transcriptional regulator</fullName>
    </submittedName>
</protein>
<dbReference type="InterPro" id="IPR011990">
    <property type="entry name" value="TPR-like_helical_dom_sf"/>
</dbReference>
<evidence type="ECO:0000259" key="1">
    <source>
        <dbReference type="SMART" id="SM01043"/>
    </source>
</evidence>
<accession>A0A2S3ZVU9</accession>
<gene>
    <name evidence="2" type="ORF">CVS27_10545</name>
</gene>
<dbReference type="EMBL" id="PPXC01000007">
    <property type="protein sequence ID" value="POH73348.1"/>
    <property type="molecule type" value="Genomic_DNA"/>
</dbReference>
<dbReference type="InterPro" id="IPR005158">
    <property type="entry name" value="BTAD"/>
</dbReference>
<keyword evidence="3" id="KW-1185">Reference proteome</keyword>
<comment type="caution">
    <text evidence="2">The sequence shown here is derived from an EMBL/GenBank/DDBJ whole genome shotgun (WGS) entry which is preliminary data.</text>
</comment>
<dbReference type="Pfam" id="PF03704">
    <property type="entry name" value="BTAD"/>
    <property type="match status" value="1"/>
</dbReference>
<proteinExistence type="predicted"/>
<evidence type="ECO:0000313" key="3">
    <source>
        <dbReference type="Proteomes" id="UP000237061"/>
    </source>
</evidence>
<dbReference type="SUPFAM" id="SSF48452">
    <property type="entry name" value="TPR-like"/>
    <property type="match status" value="1"/>
</dbReference>
<evidence type="ECO:0000313" key="2">
    <source>
        <dbReference type="EMBL" id="POH73348.1"/>
    </source>
</evidence>
<feature type="domain" description="Bacterial transcriptional activator" evidence="1">
    <location>
        <begin position="97"/>
        <end position="234"/>
    </location>
</feature>
<dbReference type="Gene3D" id="1.25.40.10">
    <property type="entry name" value="Tetratricopeptide repeat domain"/>
    <property type="match status" value="1"/>
</dbReference>